<protein>
    <submittedName>
        <fullName evidence="2">Non-ribosomal peptide synthetase</fullName>
    </submittedName>
</protein>
<evidence type="ECO:0000313" key="3">
    <source>
        <dbReference type="Proteomes" id="UP000720508"/>
    </source>
</evidence>
<keyword evidence="3" id="KW-1185">Reference proteome</keyword>
<dbReference type="PANTHER" id="PTHR45398:SF1">
    <property type="entry name" value="ENZYME, PUTATIVE (JCVI)-RELATED"/>
    <property type="match status" value="1"/>
</dbReference>
<accession>A0ABS6C708</accession>
<dbReference type="NCBIfam" id="TIGR01720">
    <property type="entry name" value="NRPS-para261"/>
    <property type="match status" value="1"/>
</dbReference>
<dbReference type="Proteomes" id="UP000720508">
    <property type="component" value="Unassembled WGS sequence"/>
</dbReference>
<gene>
    <name evidence="2" type="ORF">KN815_00700</name>
</gene>
<feature type="domain" description="Condensation" evidence="1">
    <location>
        <begin position="10"/>
        <end position="295"/>
    </location>
</feature>
<proteinExistence type="predicted"/>
<reference evidence="2 3" key="1">
    <citation type="submission" date="2021-06" db="EMBL/GenBank/DDBJ databases">
        <authorList>
            <person name="Pan X."/>
        </authorList>
    </citation>
    <scope>NUCLEOTIDE SEQUENCE [LARGE SCALE GENOMIC DNA]</scope>
    <source>
        <strain evidence="2 3">4503</strain>
    </source>
</reference>
<dbReference type="InterPro" id="IPR010060">
    <property type="entry name" value="NRPS_synth"/>
</dbReference>
<organism evidence="2 3">
    <name type="scientific">Streptomyces niphimycinicus</name>
    <dbReference type="NCBI Taxonomy" id="2842201"/>
    <lineage>
        <taxon>Bacteria</taxon>
        <taxon>Bacillati</taxon>
        <taxon>Actinomycetota</taxon>
        <taxon>Actinomycetes</taxon>
        <taxon>Kitasatosporales</taxon>
        <taxon>Streptomycetaceae</taxon>
        <taxon>Streptomyces</taxon>
    </lineage>
</organism>
<sequence>ELEPVGTSLRGWAEHLTTLAGHPSRLEELALWKRQFEGPDPLVGARALDPARDTAATVRHLRLTLPPERTAPLLTRVPAAFHGGVNDVLLTALALAVADWRRRRGHAEATGVLVDLEGHGREDVVEGADLSRTVGWFTSLHPVRLEPGVEDWAGLWGGGREAGQALKRVKEQLRGLPDHGIGYGLLRHLNPDTARELAALPTPQIGFNYLGRLAAGTDTDWAAAPEADGLGGGADDAMPLPHALEINATTEDGPGGARLGVVWSWPDGLLSEDDVRDLAETWFRALDALVAHAEGPGAGGHTPSDLTLVSLTQDEIDAFEDELEPGTEWEMPK</sequence>
<comment type="caution">
    <text evidence="2">The sequence shown here is derived from an EMBL/GenBank/DDBJ whole genome shotgun (WGS) entry which is preliminary data.</text>
</comment>
<evidence type="ECO:0000259" key="1">
    <source>
        <dbReference type="Pfam" id="PF00668"/>
    </source>
</evidence>
<feature type="non-terminal residue" evidence="2">
    <location>
        <position position="1"/>
    </location>
</feature>
<dbReference type="Gene3D" id="3.30.559.30">
    <property type="entry name" value="Nonribosomal peptide synthetase, condensation domain"/>
    <property type="match status" value="1"/>
</dbReference>
<dbReference type="EMBL" id="JAHLEM010000007">
    <property type="protein sequence ID" value="MBU3862688.1"/>
    <property type="molecule type" value="Genomic_DNA"/>
</dbReference>
<dbReference type="PANTHER" id="PTHR45398">
    <property type="match status" value="1"/>
</dbReference>
<dbReference type="InterPro" id="IPR001242">
    <property type="entry name" value="Condensation_dom"/>
</dbReference>
<name>A0ABS6C708_9ACTN</name>
<dbReference type="RefSeq" id="WP_253208656.1">
    <property type="nucleotide sequence ID" value="NZ_JAHLEM010000007.1"/>
</dbReference>
<dbReference type="SUPFAM" id="SSF52777">
    <property type="entry name" value="CoA-dependent acyltransferases"/>
    <property type="match status" value="1"/>
</dbReference>
<evidence type="ECO:0000313" key="2">
    <source>
        <dbReference type="EMBL" id="MBU3862688.1"/>
    </source>
</evidence>
<dbReference type="Pfam" id="PF00668">
    <property type="entry name" value="Condensation"/>
    <property type="match status" value="1"/>
</dbReference>